<dbReference type="GO" id="GO:0016787">
    <property type="term" value="F:hydrolase activity"/>
    <property type="evidence" value="ECO:0007669"/>
    <property type="project" value="UniProtKB-KW"/>
</dbReference>
<dbReference type="Gene3D" id="3.40.50.1110">
    <property type="entry name" value="SGNH hydrolase"/>
    <property type="match status" value="1"/>
</dbReference>
<proteinExistence type="predicted"/>
<dbReference type="InterPro" id="IPR036514">
    <property type="entry name" value="SGNH_hydro_sf"/>
</dbReference>
<dbReference type="CDD" id="cd00229">
    <property type="entry name" value="SGNH_hydrolase"/>
    <property type="match status" value="1"/>
</dbReference>
<organism evidence="2">
    <name type="scientific">human gut metagenome</name>
    <dbReference type="NCBI Taxonomy" id="408170"/>
    <lineage>
        <taxon>unclassified sequences</taxon>
        <taxon>metagenomes</taxon>
        <taxon>organismal metagenomes</taxon>
    </lineage>
</organism>
<comment type="caution">
    <text evidence="2">The sequence shown here is derived from an EMBL/GenBank/DDBJ whole genome shotgun (WGS) entry which is preliminary data.</text>
</comment>
<evidence type="ECO:0000313" key="2">
    <source>
        <dbReference type="EMBL" id="ETJ15262.1"/>
    </source>
</evidence>
<keyword evidence="2" id="KW-0378">Hydrolase</keyword>
<dbReference type="SUPFAM" id="SSF52266">
    <property type="entry name" value="SGNH hydrolase"/>
    <property type="match status" value="1"/>
</dbReference>
<name>W1WAK8_9ZZZZ</name>
<accession>W1WAK8</accession>
<sequence>MTQITKARTLTYDGEEVYVRTHIDVIDGFDKNLLLTPEEKQKLNSFSQDNLTVATSEKAGLMSAEDKKRLDKLKTNSNEYSTRLSNVSTNNTLIKQDINLWPSNQQTVNLNKSISSCNNGIILVWRLDESDDLYHYQYLPKSHVQLHRNAKVTEVISINSSGQTCTKTVVVSDQLIKGTDDNFRNNANKIRLHEILEYWGDWFMNLNKSLIDSDGVTFRRQMIENLKIIEDTFNKVFGYKDLSTQERKELSEFKNALEKEIRAIVMPEMSPLEVTEEVSKSKIDLTGVKHETLSQRIDADINNIIKKDKYSNLVVTQNGTLVYDYSKLSQTIKQVRNIYCIGDSVARGLHAKKNYGQYLSEKLNIPVNNFAVSGATFSTASNNNIYKQANQIQNADLVIIQGTDDDWLYGNGVKIGKDKTDISTFYGAFYQIIKLIRLQNKGVKIICMTATRQLPVNGNQIRRKDTDKNSLGLTLEDYVNAQILACTELKIPVFDAYHSNIIDSYNPAFRNKCMVDGLHPNELVHEVITYELLKNYYYFYG</sequence>
<dbReference type="Pfam" id="PF13472">
    <property type="entry name" value="Lipase_GDSL_2"/>
    <property type="match status" value="1"/>
</dbReference>
<dbReference type="EMBL" id="AZMM01019085">
    <property type="protein sequence ID" value="ETJ15262.1"/>
    <property type="molecule type" value="Genomic_DNA"/>
</dbReference>
<feature type="domain" description="SGNH hydrolase-type esterase" evidence="1">
    <location>
        <begin position="340"/>
        <end position="526"/>
    </location>
</feature>
<reference evidence="2" key="1">
    <citation type="submission" date="2013-12" db="EMBL/GenBank/DDBJ databases">
        <title>A Varibaculum cambriense genome reconstructed from a premature infant gut community with otherwise low bacterial novelty that shifts toward anaerobic metabolism during the third week of life.</title>
        <authorList>
            <person name="Brown C.T."/>
            <person name="Sharon I."/>
            <person name="Thomas B.C."/>
            <person name="Castelle C.J."/>
            <person name="Morowitz M.J."/>
            <person name="Banfield J.F."/>
        </authorList>
    </citation>
    <scope>NUCLEOTIDE SEQUENCE</scope>
</reference>
<evidence type="ECO:0000259" key="1">
    <source>
        <dbReference type="Pfam" id="PF13472"/>
    </source>
</evidence>
<gene>
    <name evidence="2" type="ORF">Q604_UNBc4C00304G0005</name>
</gene>
<dbReference type="AlphaFoldDB" id="W1WAK8"/>
<dbReference type="InterPro" id="IPR013830">
    <property type="entry name" value="SGNH_hydro"/>
</dbReference>
<protein>
    <submittedName>
        <fullName evidence="2">GDSL-like protein Lipase/Acylhydrolase family protein</fullName>
    </submittedName>
</protein>